<comment type="caution">
    <text evidence="4">The sequence shown here is derived from an EMBL/GenBank/DDBJ whole genome shotgun (WGS) entry which is preliminary data.</text>
</comment>
<keyword evidence="1 4" id="KW-0808">Transferase</keyword>
<dbReference type="Pfam" id="PF00581">
    <property type="entry name" value="Rhodanese"/>
    <property type="match status" value="2"/>
</dbReference>
<reference evidence="4" key="1">
    <citation type="submission" date="2023-08" db="EMBL/GenBank/DDBJ databases">
        <title>The draft genome of Tsukamurella strandjordii strain 050030.</title>
        <authorList>
            <person name="Zhao F."/>
            <person name="Feng Y."/>
            <person name="Zong Z."/>
        </authorList>
    </citation>
    <scope>NUCLEOTIDE SEQUENCE</scope>
    <source>
        <strain evidence="4">050030</strain>
    </source>
</reference>
<sequence length="272" mass="28506">MVEPIVDADWVRNNRDRVILADTRCYLDGRSTRAAYDAGHLPGAVFVDLDAHLAAPASAAEGRHPLPTPEVFAAGLSAAGIGDGATVVAYDDEGGVMAARLVWLLRVLGESAALLDGPPEAVAPLVTEAVIPEPAAFTPRPWPADRLASIDETARFAETGAAPVIDARPAERFRGETEPIDARAGHIPGARSVPCREHLVDGRLRPVDALQARFTDAGLSPDGEYVAYCGSGVTACHNLIVAEHAGFTGGRLYPGSWSQYAADGTRPVATGD</sequence>
<dbReference type="PROSITE" id="PS50206">
    <property type="entry name" value="RHODANESE_3"/>
    <property type="match status" value="2"/>
</dbReference>
<feature type="domain" description="Rhodanese" evidence="3">
    <location>
        <begin position="158"/>
        <end position="269"/>
    </location>
</feature>
<evidence type="ECO:0000256" key="1">
    <source>
        <dbReference type="ARBA" id="ARBA00022679"/>
    </source>
</evidence>
<dbReference type="CDD" id="cd01448">
    <property type="entry name" value="TST_Repeat_1"/>
    <property type="match status" value="1"/>
</dbReference>
<dbReference type="InterPro" id="IPR001307">
    <property type="entry name" value="Thiosulphate_STrfase_CS"/>
</dbReference>
<dbReference type="Proteomes" id="UP001178281">
    <property type="component" value="Unassembled WGS sequence"/>
</dbReference>
<dbReference type="AlphaFoldDB" id="A0AA90SHV0"/>
<evidence type="ECO:0000313" key="4">
    <source>
        <dbReference type="EMBL" id="MDP0399264.1"/>
    </source>
</evidence>
<dbReference type="EC" id="2.8.1.-" evidence="4"/>
<dbReference type="InterPro" id="IPR001763">
    <property type="entry name" value="Rhodanese-like_dom"/>
</dbReference>
<dbReference type="InterPro" id="IPR036873">
    <property type="entry name" value="Rhodanese-like_dom_sf"/>
</dbReference>
<evidence type="ECO:0000259" key="3">
    <source>
        <dbReference type="PROSITE" id="PS50206"/>
    </source>
</evidence>
<dbReference type="PROSITE" id="PS00380">
    <property type="entry name" value="RHODANESE_1"/>
    <property type="match status" value="1"/>
</dbReference>
<proteinExistence type="predicted"/>
<dbReference type="GO" id="GO:0004792">
    <property type="term" value="F:thiosulfate-cyanide sulfurtransferase activity"/>
    <property type="evidence" value="ECO:0007669"/>
    <property type="project" value="InterPro"/>
</dbReference>
<dbReference type="RefSeq" id="WP_305111959.1">
    <property type="nucleotide sequence ID" value="NZ_JAUTIX010000005.1"/>
</dbReference>
<protein>
    <submittedName>
        <fullName evidence="4">Sulfurtransferase</fullName>
        <ecNumber evidence="4">2.8.1.-</ecNumber>
    </submittedName>
</protein>
<dbReference type="Gene3D" id="3.40.250.10">
    <property type="entry name" value="Rhodanese-like domain"/>
    <property type="match status" value="2"/>
</dbReference>
<evidence type="ECO:0000256" key="2">
    <source>
        <dbReference type="ARBA" id="ARBA00022737"/>
    </source>
</evidence>
<organism evidence="4 5">
    <name type="scientific">Tsukamurella strandjordii</name>
    <dbReference type="NCBI Taxonomy" id="147577"/>
    <lineage>
        <taxon>Bacteria</taxon>
        <taxon>Bacillati</taxon>
        <taxon>Actinomycetota</taxon>
        <taxon>Actinomycetes</taxon>
        <taxon>Mycobacteriales</taxon>
        <taxon>Tsukamurellaceae</taxon>
        <taxon>Tsukamurella</taxon>
    </lineage>
</organism>
<accession>A0AA90SHV0</accession>
<dbReference type="CDD" id="cd01449">
    <property type="entry name" value="TST_Repeat_2"/>
    <property type="match status" value="1"/>
</dbReference>
<dbReference type="InterPro" id="IPR045078">
    <property type="entry name" value="TST/MPST-like"/>
</dbReference>
<feature type="domain" description="Rhodanese" evidence="3">
    <location>
        <begin position="14"/>
        <end position="123"/>
    </location>
</feature>
<gene>
    <name evidence="4" type="ORF">Q7X28_15155</name>
</gene>
<dbReference type="EMBL" id="JAUTIX010000005">
    <property type="protein sequence ID" value="MDP0399264.1"/>
    <property type="molecule type" value="Genomic_DNA"/>
</dbReference>
<name>A0AA90SHV0_9ACTN</name>
<dbReference type="SMART" id="SM00450">
    <property type="entry name" value="RHOD"/>
    <property type="match status" value="2"/>
</dbReference>
<keyword evidence="5" id="KW-1185">Reference proteome</keyword>
<dbReference type="PANTHER" id="PTHR11364:SF27">
    <property type="entry name" value="SULFURTRANSFERASE"/>
    <property type="match status" value="1"/>
</dbReference>
<dbReference type="PANTHER" id="PTHR11364">
    <property type="entry name" value="THIOSULFATE SULFERTANSFERASE"/>
    <property type="match status" value="1"/>
</dbReference>
<keyword evidence="2" id="KW-0677">Repeat</keyword>
<evidence type="ECO:0000313" key="5">
    <source>
        <dbReference type="Proteomes" id="UP001178281"/>
    </source>
</evidence>
<dbReference type="SUPFAM" id="SSF52821">
    <property type="entry name" value="Rhodanese/Cell cycle control phosphatase"/>
    <property type="match status" value="2"/>
</dbReference>